<dbReference type="PANTHER" id="PTHR43649">
    <property type="entry name" value="ARABINOSE-BINDING PROTEIN-RELATED"/>
    <property type="match status" value="1"/>
</dbReference>
<dbReference type="PANTHER" id="PTHR43649:SF29">
    <property type="entry name" value="OSMOPROTECTIVE COMPOUNDS-BINDING PROTEIN GGTB"/>
    <property type="match status" value="1"/>
</dbReference>
<feature type="chain" id="PRO_5012413234" evidence="3">
    <location>
        <begin position="30"/>
        <end position="433"/>
    </location>
</feature>
<evidence type="ECO:0000256" key="3">
    <source>
        <dbReference type="SAM" id="SignalP"/>
    </source>
</evidence>
<dbReference type="Gene3D" id="3.40.190.10">
    <property type="entry name" value="Periplasmic binding protein-like II"/>
    <property type="match status" value="2"/>
</dbReference>
<reference evidence="5" key="1">
    <citation type="submission" date="2017-02" db="EMBL/GenBank/DDBJ databases">
        <authorList>
            <person name="Dridi B."/>
        </authorList>
    </citation>
    <scope>NUCLEOTIDE SEQUENCE [LARGE SCALE GENOMIC DNA]</scope>
    <source>
        <strain evidence="5">EB411</strain>
    </source>
</reference>
<sequence>MFSNRRTKVGVAVAATALVALGMSSCSSAGQGEAESGDTLKVWWWENDESALSTGWNRAIEIFEEKHPDVTVEFELKTYEQMQQSGQLLLDSDDAPDVLEYLKGNATAGLVSQAGLLTDLTDVAAERGWDVDGSVQDVGLYENGLMGSGQRYGVTNYGEYVPMWFNKDSFEKYDLSVPTNLDELEDVMQTFVDNGVTPLALGSADYPGPHLLYALALQKMDEDSVAAYQQFNGEVDWDAWEFAADKVAEWTEKGYISSDSTGIPAQDAGNAFTAGTYPLFFSGTWWAGPFVDGIDDFEFDQFLFPGSDLTPGSGGNLWVVPEKASNKELAYDFIDITMSEEVQNLLGEEGQVPVAADLDAITSPVGQLVLGEFQKLQDSADGGLAGYPDWPVPGLNDVLIQNNTELVQGTKTPEQAVEAIKNAYDQGRTDTGK</sequence>
<evidence type="ECO:0000256" key="1">
    <source>
        <dbReference type="ARBA" id="ARBA00008520"/>
    </source>
</evidence>
<dbReference type="EMBL" id="FUKR01000072">
    <property type="protein sequence ID" value="SJN41107.1"/>
    <property type="molecule type" value="Genomic_DNA"/>
</dbReference>
<keyword evidence="3" id="KW-0732">Signal</keyword>
<evidence type="ECO:0000313" key="5">
    <source>
        <dbReference type="Proteomes" id="UP000196778"/>
    </source>
</evidence>
<feature type="signal peptide" evidence="3">
    <location>
        <begin position="1"/>
        <end position="29"/>
    </location>
</feature>
<comment type="similarity">
    <text evidence="1">Belongs to the bacterial solute-binding protein 1 family.</text>
</comment>
<dbReference type="AlphaFoldDB" id="A0A1R4K9Y2"/>
<proteinExistence type="inferred from homology"/>
<dbReference type="RefSeq" id="WP_218778783.1">
    <property type="nucleotide sequence ID" value="NZ_FUKR01000072.1"/>
</dbReference>
<keyword evidence="5" id="KW-1185">Reference proteome</keyword>
<organism evidence="4 5">
    <name type="scientific">Mycetocola reblochoni REB411</name>
    <dbReference type="NCBI Taxonomy" id="1255698"/>
    <lineage>
        <taxon>Bacteria</taxon>
        <taxon>Bacillati</taxon>
        <taxon>Actinomycetota</taxon>
        <taxon>Actinomycetes</taxon>
        <taxon>Micrococcales</taxon>
        <taxon>Microbacteriaceae</taxon>
        <taxon>Mycetocola</taxon>
    </lineage>
</organism>
<dbReference type="Proteomes" id="UP000196778">
    <property type="component" value="Unassembled WGS sequence"/>
</dbReference>
<dbReference type="InterPro" id="IPR050490">
    <property type="entry name" value="Bact_solute-bd_prot1"/>
</dbReference>
<accession>A0A1R4K9Y2</accession>
<dbReference type="Pfam" id="PF01547">
    <property type="entry name" value="SBP_bac_1"/>
    <property type="match status" value="1"/>
</dbReference>
<evidence type="ECO:0000313" key="4">
    <source>
        <dbReference type="EMBL" id="SJN41107.1"/>
    </source>
</evidence>
<dbReference type="InterPro" id="IPR006059">
    <property type="entry name" value="SBP"/>
</dbReference>
<dbReference type="PROSITE" id="PS51257">
    <property type="entry name" value="PROKAR_LIPOPROTEIN"/>
    <property type="match status" value="1"/>
</dbReference>
<keyword evidence="2" id="KW-0813">Transport</keyword>
<evidence type="ECO:0000256" key="2">
    <source>
        <dbReference type="ARBA" id="ARBA00022448"/>
    </source>
</evidence>
<gene>
    <name evidence="4" type="ORF">FM119_12420</name>
</gene>
<protein>
    <submittedName>
        <fullName evidence="4">Extracellular solute-binding protein, family 1</fullName>
    </submittedName>
</protein>
<name>A0A1R4K9Y2_9MICO</name>
<dbReference type="SUPFAM" id="SSF53850">
    <property type="entry name" value="Periplasmic binding protein-like II"/>
    <property type="match status" value="1"/>
</dbReference>